<comment type="caution">
    <text evidence="9">The sequence shown here is derived from an EMBL/GenBank/DDBJ whole genome shotgun (WGS) entry which is preliminary data.</text>
</comment>
<dbReference type="PANTHER" id="PTHR47245:SF2">
    <property type="entry name" value="PEPTIDYL-PROLYL CIS-TRANS ISOMERASE HP_0175-RELATED"/>
    <property type="match status" value="1"/>
</dbReference>
<comment type="similarity">
    <text evidence="2">Belongs to the PpiC/parvulin rotamase family.</text>
</comment>
<reference evidence="9 10" key="1">
    <citation type="submission" date="2019-12" db="EMBL/GenBank/DDBJ databases">
        <title>Genomic-based taxomic classification of the family Erythrobacteraceae.</title>
        <authorList>
            <person name="Xu L."/>
        </authorList>
    </citation>
    <scope>NUCLEOTIDE SEQUENCE [LARGE SCALE GENOMIC DNA]</scope>
    <source>
        <strain evidence="9 10">SW-109</strain>
    </source>
</reference>
<accession>A0A6I4V006</accession>
<evidence type="ECO:0000313" key="9">
    <source>
        <dbReference type="EMBL" id="MXP47589.1"/>
    </source>
</evidence>
<dbReference type="SUPFAM" id="SSF54534">
    <property type="entry name" value="FKBP-like"/>
    <property type="match status" value="1"/>
</dbReference>
<dbReference type="PANTHER" id="PTHR47245">
    <property type="entry name" value="PEPTIDYLPROLYL ISOMERASE"/>
    <property type="match status" value="1"/>
</dbReference>
<feature type="domain" description="PpiC" evidence="8">
    <location>
        <begin position="116"/>
        <end position="237"/>
    </location>
</feature>
<organism evidence="9 10">
    <name type="scientific">Pontixanthobacter luteolus</name>
    <dbReference type="NCBI Taxonomy" id="295089"/>
    <lineage>
        <taxon>Bacteria</taxon>
        <taxon>Pseudomonadati</taxon>
        <taxon>Pseudomonadota</taxon>
        <taxon>Alphaproteobacteria</taxon>
        <taxon>Sphingomonadales</taxon>
        <taxon>Erythrobacteraceae</taxon>
        <taxon>Pontixanthobacter</taxon>
    </lineage>
</organism>
<evidence type="ECO:0000256" key="7">
    <source>
        <dbReference type="ARBA" id="ARBA00031484"/>
    </source>
</evidence>
<evidence type="ECO:0000256" key="1">
    <source>
        <dbReference type="ARBA" id="ARBA00000971"/>
    </source>
</evidence>
<dbReference type="Proteomes" id="UP000471435">
    <property type="component" value="Unassembled WGS sequence"/>
</dbReference>
<dbReference type="AlphaFoldDB" id="A0A6I4V006"/>
<dbReference type="OrthoDB" id="196786at2"/>
<dbReference type="InterPro" id="IPR046357">
    <property type="entry name" value="PPIase_dom_sf"/>
</dbReference>
<dbReference type="GO" id="GO:0003755">
    <property type="term" value="F:peptidyl-prolyl cis-trans isomerase activity"/>
    <property type="evidence" value="ECO:0007669"/>
    <property type="project" value="UniProtKB-KW"/>
</dbReference>
<evidence type="ECO:0000313" key="10">
    <source>
        <dbReference type="Proteomes" id="UP000471435"/>
    </source>
</evidence>
<dbReference type="EMBL" id="WTYP01000002">
    <property type="protein sequence ID" value="MXP47589.1"/>
    <property type="molecule type" value="Genomic_DNA"/>
</dbReference>
<dbReference type="Pfam" id="PF13145">
    <property type="entry name" value="Rotamase_2"/>
    <property type="match status" value="1"/>
</dbReference>
<evidence type="ECO:0000259" key="8">
    <source>
        <dbReference type="Pfam" id="PF13145"/>
    </source>
</evidence>
<comment type="catalytic activity">
    <reaction evidence="1">
        <text>[protein]-peptidylproline (omega=180) = [protein]-peptidylproline (omega=0)</text>
        <dbReference type="Rhea" id="RHEA:16237"/>
        <dbReference type="Rhea" id="RHEA-COMP:10747"/>
        <dbReference type="Rhea" id="RHEA-COMP:10748"/>
        <dbReference type="ChEBI" id="CHEBI:83833"/>
        <dbReference type="ChEBI" id="CHEBI:83834"/>
        <dbReference type="EC" id="5.2.1.8"/>
    </reaction>
</comment>
<name>A0A6I4V006_9SPHN</name>
<keyword evidence="9" id="KW-0413">Isomerase</keyword>
<evidence type="ECO:0000256" key="5">
    <source>
        <dbReference type="ARBA" id="ARBA00023110"/>
    </source>
</evidence>
<gene>
    <name evidence="9" type="ORF">GRI43_09375</name>
</gene>
<dbReference type="RefSeq" id="WP_160730869.1">
    <property type="nucleotide sequence ID" value="NZ_WTYP01000002.1"/>
</dbReference>
<evidence type="ECO:0000256" key="2">
    <source>
        <dbReference type="ARBA" id="ARBA00007656"/>
    </source>
</evidence>
<keyword evidence="5" id="KW-0697">Rotamase</keyword>
<protein>
    <recommendedName>
        <fullName evidence="4">Parvulin-like PPIase</fullName>
        <ecNumber evidence="3">5.2.1.8</ecNumber>
    </recommendedName>
    <alternativeName>
        <fullName evidence="6">Peptidyl-prolyl cis-trans isomerase plp</fullName>
    </alternativeName>
    <alternativeName>
        <fullName evidence="7">Rotamase plp</fullName>
    </alternativeName>
</protein>
<evidence type="ECO:0000256" key="4">
    <source>
        <dbReference type="ARBA" id="ARBA00018370"/>
    </source>
</evidence>
<dbReference type="Gene3D" id="3.10.50.40">
    <property type="match status" value="1"/>
</dbReference>
<keyword evidence="10" id="KW-1185">Reference proteome</keyword>
<dbReference type="EC" id="5.2.1.8" evidence="3"/>
<dbReference type="InterPro" id="IPR050245">
    <property type="entry name" value="PrsA_foldase"/>
</dbReference>
<proteinExistence type="inferred from homology"/>
<sequence length="269" mass="30617">MTLKTLVREPLVHFLIAGAALFAFFAWKGEPADPASRTITISQEDRARLALQWQQTMQRPPTDAELDSLTETWLREEILYREALRLGLDQGDAVVRKRLANKMDYLSASAAETEEPSDRTLRQWLADRPQRFANDTAYTFDQLYFSERTRAEAALASLNSGAGWQALGQTISLPPTAEQQTADAVEGRFGIVFREQLDNIAPLGRWTGPHVSGFGWHLIRLRQRDTGKVPPFAQIREQVENDWRAQTLEDRKAKAYQLLRDAYDVTVEK</sequence>
<evidence type="ECO:0000256" key="3">
    <source>
        <dbReference type="ARBA" id="ARBA00013194"/>
    </source>
</evidence>
<dbReference type="InterPro" id="IPR000297">
    <property type="entry name" value="PPIase_PpiC"/>
</dbReference>
<evidence type="ECO:0000256" key="6">
    <source>
        <dbReference type="ARBA" id="ARBA00030642"/>
    </source>
</evidence>